<comment type="caution">
    <text evidence="1">The sequence shown here is derived from an EMBL/GenBank/DDBJ whole genome shotgun (WGS) entry which is preliminary data.</text>
</comment>
<evidence type="ECO:0000313" key="1">
    <source>
        <dbReference type="EMBL" id="GAA4471988.1"/>
    </source>
</evidence>
<accession>A0ABP8NSQ1</accession>
<proteinExistence type="predicted"/>
<dbReference type="EMBL" id="BAABGA010000120">
    <property type="protein sequence ID" value="GAA4471988.1"/>
    <property type="molecule type" value="Genomic_DNA"/>
</dbReference>
<sequence>MSARGSLVSSPNKCPELISESKRYIPLLWLGMLSHRDLEKSEGGAFEVNRLNAILRTEHSLPFLRELFADLPIDSAAGSLLNRLRKIRCDTIGIDIGDLIESEPPNPGLRDALDAIATRNESYSLSVPARTVENPANGDLINVKPLQITSTKEMLLRVCWLTSRQLEDFDEAELEEIVSGHLWK</sequence>
<evidence type="ECO:0000313" key="2">
    <source>
        <dbReference type="Proteomes" id="UP001500840"/>
    </source>
</evidence>
<reference evidence="2" key="1">
    <citation type="journal article" date="2019" name="Int. J. Syst. Evol. Microbiol.">
        <title>The Global Catalogue of Microorganisms (GCM) 10K type strain sequencing project: providing services to taxonomists for standard genome sequencing and annotation.</title>
        <authorList>
            <consortium name="The Broad Institute Genomics Platform"/>
            <consortium name="The Broad Institute Genome Sequencing Center for Infectious Disease"/>
            <person name="Wu L."/>
            <person name="Ma J."/>
        </authorList>
    </citation>
    <scope>NUCLEOTIDE SEQUENCE [LARGE SCALE GENOMIC DNA]</scope>
    <source>
        <strain evidence="2">JCM 17759</strain>
    </source>
</reference>
<protein>
    <submittedName>
        <fullName evidence="1">Uncharacterized protein</fullName>
    </submittedName>
</protein>
<dbReference type="RefSeq" id="WP_345328061.1">
    <property type="nucleotide sequence ID" value="NZ_BAABGA010000120.1"/>
</dbReference>
<gene>
    <name evidence="1" type="ORF">GCM10023156_67520</name>
</gene>
<organism evidence="1 2">
    <name type="scientific">Novipirellula rosea</name>
    <dbReference type="NCBI Taxonomy" id="1031540"/>
    <lineage>
        <taxon>Bacteria</taxon>
        <taxon>Pseudomonadati</taxon>
        <taxon>Planctomycetota</taxon>
        <taxon>Planctomycetia</taxon>
        <taxon>Pirellulales</taxon>
        <taxon>Pirellulaceae</taxon>
        <taxon>Novipirellula</taxon>
    </lineage>
</organism>
<dbReference type="Proteomes" id="UP001500840">
    <property type="component" value="Unassembled WGS sequence"/>
</dbReference>
<name>A0ABP8NSQ1_9BACT</name>
<keyword evidence="2" id="KW-1185">Reference proteome</keyword>